<proteinExistence type="predicted"/>
<keyword evidence="2" id="KW-0812">Transmembrane</keyword>
<feature type="region of interest" description="Disordered" evidence="1">
    <location>
        <begin position="1"/>
        <end position="29"/>
    </location>
</feature>
<evidence type="ECO:0000256" key="2">
    <source>
        <dbReference type="SAM" id="Phobius"/>
    </source>
</evidence>
<comment type="caution">
    <text evidence="3">The sequence shown here is derived from an EMBL/GenBank/DDBJ whole genome shotgun (WGS) entry which is preliminary data.</text>
</comment>
<keyword evidence="2" id="KW-0472">Membrane</keyword>
<evidence type="ECO:0000313" key="3">
    <source>
        <dbReference type="EMBL" id="MET3612517.1"/>
    </source>
</evidence>
<reference evidence="3 4" key="1">
    <citation type="submission" date="2024-06" db="EMBL/GenBank/DDBJ databases">
        <title>Genomic Encyclopedia of Type Strains, Phase IV (KMG-IV): sequencing the most valuable type-strain genomes for metagenomic binning, comparative biology and taxonomic classification.</title>
        <authorList>
            <person name="Goeker M."/>
        </authorList>
    </citation>
    <scope>NUCLEOTIDE SEQUENCE [LARGE SCALE GENOMIC DNA]</scope>
    <source>
        <strain evidence="3 4">DSM 29780</strain>
    </source>
</reference>
<evidence type="ECO:0000313" key="4">
    <source>
        <dbReference type="Proteomes" id="UP001549047"/>
    </source>
</evidence>
<dbReference type="EMBL" id="JBEPMB010000001">
    <property type="protein sequence ID" value="MET3612517.1"/>
    <property type="molecule type" value="Genomic_DNA"/>
</dbReference>
<dbReference type="Proteomes" id="UP001549047">
    <property type="component" value="Unassembled WGS sequence"/>
</dbReference>
<gene>
    <name evidence="3" type="ORF">ABID16_000822</name>
</gene>
<protein>
    <recommendedName>
        <fullName evidence="5">DUF3971 domain-containing protein</fullName>
    </recommendedName>
</protein>
<organism evidence="3 4">
    <name type="scientific">Rhizobium aquaticum</name>
    <dbReference type="NCBI Taxonomy" id="1549636"/>
    <lineage>
        <taxon>Bacteria</taxon>
        <taxon>Pseudomonadati</taxon>
        <taxon>Pseudomonadota</taxon>
        <taxon>Alphaproteobacteria</taxon>
        <taxon>Hyphomicrobiales</taxon>
        <taxon>Rhizobiaceae</taxon>
        <taxon>Rhizobium/Agrobacterium group</taxon>
        <taxon>Rhizobium</taxon>
    </lineage>
</organism>
<dbReference type="RefSeq" id="WP_354555079.1">
    <property type="nucleotide sequence ID" value="NZ_JBEPMB010000001.1"/>
</dbReference>
<keyword evidence="2" id="KW-1133">Transmembrane helix</keyword>
<accession>A0ABV2IVK6</accession>
<name>A0ABV2IVK6_9HYPH</name>
<feature type="transmembrane region" description="Helical" evidence="2">
    <location>
        <begin position="42"/>
        <end position="64"/>
    </location>
</feature>
<evidence type="ECO:0008006" key="5">
    <source>
        <dbReference type="Google" id="ProtNLM"/>
    </source>
</evidence>
<sequence>MTDVNGGNAGDQGDTAPHEPVPAPAVPAAKPVRRRKSAFRRVFVAVMELALLVALILGGVYYAVERGLFDDILKREAVSILARAAGAENYAADVGSATLRFNSQWQLVIDARDVSIRPAESQGATFRTGHVKIALETVSLLSGRLSVASVSVDGTGINFDALPQQHGGAEAFRIDSLPHILDRVFTALDAFDNASGKTDIRRLKLTGINFELRAQQLRRSKVAVRQVLLERGDDGNISISGDYAVDGSQGTLHAVTQRGDKGIDGLSFDLERFTLGSLLMEHSRAGEPVIGLAGDLWLKLEAKRKTADQPAALKIAARLENGTFYGEAKASPITRGELLAHYDFSAQKIEVEPSVFEFGETRLPFTGGFIDIDRLDRPEKQGIAIDLMIDRGHAAPGNLGDQPVDFVGKAFGIFHPDTKELVAQDIVISSQSGFIGGSVTVKFGIPKTGNMISDSPEISLGLFTQNVAANTIRALWPFWMAPDGRNWVYTNLFGGTITNGSLAVFLPAGRLPFYPEDHVTLDESELKIRFDIDGARVSIAGDIPPMRDTVAHFEMMGDRIQTAIKKGTAYFPSGRSIDVAEGSFIIDSVSEKPAVARTEFKLAGDASALLELTTYRPISSLQDTGFKPEDFSGQAHVALKARFALKNAPNARPPEWLALLKLSDVAVSKPLGGHKISNINGEMKINPLSAKMEADAKVEGVPLHFSLVEPLSKASRQKRQRVVTANLEAKQLEKLVPGVSDLATGPLTLRTELRDDGSQAVSAGLAKAKIVIPWAGWEKGAGVPATVDFVTKKDGDRFLISDFDFSGDGFGAKGTLQTDNQGVAMAEFSKVRLAPSDDIAVKIQRTGGRYAITASGKSADARGLLTRLKSPGATEGSSIDFSVNAKISSIIGFNNETLKNVDAAYSVKNGKPVAVKLTAVTGNDQAVVAKLAQDTGIARSIDLTATDAGALSRFTGLYNNMRGGLLNVGMRYVADGVWRGVIDVRDFQLVNEQRLQEIVSTRSGKDGKSLNDAVKKNIDVSSQKFSRGYGRVLIDGETVRIENGVVRGEQVGATFQGILRDGNGQMNMTGTFMPAYGLNRLFAELPIIGLFLGNGKDRGLIGITFRLSGPAEQPGLQINPLSLIAPGVFRSIFQFQ</sequence>
<evidence type="ECO:0000256" key="1">
    <source>
        <dbReference type="SAM" id="MobiDB-lite"/>
    </source>
</evidence>
<keyword evidence="4" id="KW-1185">Reference proteome</keyword>